<sequence>MVLRRVRHLLAIDVTTIRVRGCCAFEPRAARGMHTGSESVHREGAGSQAIRNDLGVHVQWSASRTSVQRLADRQTALGTRLPDGEEKAWVGVPLTVHRRCDQAMFDIVNTVVYDGLMIDGTGTGTGTGTAAGTAFAEAYPTPPPSKWIDVAGADANGRWNPAEGQQLDRILRTHRFRDCAEEVSTNPGQTPFRQLRSLRSVSKAAGGAARSTSAHRHPDPTSPTSPILSTRRRRCMEVVRWAHEPAADGTASGPAVHPPVRPQGPACKGGGVAGT</sequence>
<gene>
    <name evidence="2" type="ORF">FHR82_008989</name>
</gene>
<dbReference type="AlphaFoldDB" id="A0A7W7QFN5"/>
<comment type="caution">
    <text evidence="2">The sequence shown here is derived from an EMBL/GenBank/DDBJ whole genome shotgun (WGS) entry which is preliminary data.</text>
</comment>
<dbReference type="EMBL" id="JACHJQ010000016">
    <property type="protein sequence ID" value="MBB4912715.1"/>
    <property type="molecule type" value="Genomic_DNA"/>
</dbReference>
<evidence type="ECO:0000313" key="3">
    <source>
        <dbReference type="Proteomes" id="UP000520767"/>
    </source>
</evidence>
<accession>A0A7W7QFN5</accession>
<name>A0A7W7QFN5_9PSEU</name>
<protein>
    <submittedName>
        <fullName evidence="2">Uncharacterized protein</fullName>
    </submittedName>
</protein>
<organism evidence="2 3">
    <name type="scientific">Actinophytocola algeriensis</name>
    <dbReference type="NCBI Taxonomy" id="1768010"/>
    <lineage>
        <taxon>Bacteria</taxon>
        <taxon>Bacillati</taxon>
        <taxon>Actinomycetota</taxon>
        <taxon>Actinomycetes</taxon>
        <taxon>Pseudonocardiales</taxon>
        <taxon>Pseudonocardiaceae</taxon>
    </lineage>
</organism>
<feature type="region of interest" description="Disordered" evidence="1">
    <location>
        <begin position="200"/>
        <end position="231"/>
    </location>
</feature>
<reference evidence="2 3" key="1">
    <citation type="submission" date="2020-08" db="EMBL/GenBank/DDBJ databases">
        <title>Genomic Encyclopedia of Type Strains, Phase III (KMG-III): the genomes of soil and plant-associated and newly described type strains.</title>
        <authorList>
            <person name="Whitman W."/>
        </authorList>
    </citation>
    <scope>NUCLEOTIDE SEQUENCE [LARGE SCALE GENOMIC DNA]</scope>
    <source>
        <strain evidence="2 3">CECT 8960</strain>
    </source>
</reference>
<proteinExistence type="predicted"/>
<dbReference type="Proteomes" id="UP000520767">
    <property type="component" value="Unassembled WGS sequence"/>
</dbReference>
<evidence type="ECO:0000256" key="1">
    <source>
        <dbReference type="SAM" id="MobiDB-lite"/>
    </source>
</evidence>
<keyword evidence="3" id="KW-1185">Reference proteome</keyword>
<feature type="region of interest" description="Disordered" evidence="1">
    <location>
        <begin position="246"/>
        <end position="275"/>
    </location>
</feature>
<evidence type="ECO:0000313" key="2">
    <source>
        <dbReference type="EMBL" id="MBB4912715.1"/>
    </source>
</evidence>
<dbReference type="RefSeq" id="WP_192772848.1">
    <property type="nucleotide sequence ID" value="NZ_JADBEA010000001.1"/>
</dbReference>